<keyword evidence="4 7" id="KW-0812">Transmembrane</keyword>
<feature type="transmembrane region" description="Helical" evidence="7">
    <location>
        <begin position="258"/>
        <end position="277"/>
    </location>
</feature>
<gene>
    <name evidence="9" type="ORF">UFOPK2602_01676</name>
    <name evidence="10" type="ORF">UFOPK4306_01699</name>
</gene>
<evidence type="ECO:0000313" key="9">
    <source>
        <dbReference type="EMBL" id="CAB4720135.1"/>
    </source>
</evidence>
<dbReference type="GO" id="GO:0005886">
    <property type="term" value="C:plasma membrane"/>
    <property type="evidence" value="ECO:0007669"/>
    <property type="project" value="UniProtKB-SubCell"/>
</dbReference>
<feature type="transmembrane region" description="Helical" evidence="7">
    <location>
        <begin position="289"/>
        <end position="308"/>
    </location>
</feature>
<evidence type="ECO:0000256" key="6">
    <source>
        <dbReference type="ARBA" id="ARBA00023136"/>
    </source>
</evidence>
<sequence>MSVTDTEASVAAGVVGMSPTQLAWARFRRDRAAVAGLWVVAIFVAVAVLAPLLVRVLGVDPFKLDRRALNDFGLPKGRFGGISWNHPLGVEPGTGRDILGRLIYGSRVSLLIGVVGTLLTTGIGLVLGLVAGYARGAVDASISRVADLTLAFPSLLLIIALNRPMTQRLEQWGIPEGNVARTAYIILVLSVFGWVYMTRLIRGQVLSLREREFIDAARSFGASGRHIVFKQLLPNLWSQVIVFVTLSLPGYVAVEATLSFLGVGLIAPAPSWGIMLGDSVKYYRADPTYLFIPGTTLMVLVMAFNLMGDGLRDAFDPKSDRRLL</sequence>
<feature type="domain" description="ABC transmembrane type-1" evidence="8">
    <location>
        <begin position="106"/>
        <end position="308"/>
    </location>
</feature>
<evidence type="ECO:0000256" key="5">
    <source>
        <dbReference type="ARBA" id="ARBA00022989"/>
    </source>
</evidence>
<feature type="transmembrane region" description="Helical" evidence="7">
    <location>
        <begin position="182"/>
        <end position="201"/>
    </location>
</feature>
<dbReference type="EMBL" id="CAEZXX010000130">
    <property type="protein sequence ID" value="CAB4720135.1"/>
    <property type="molecule type" value="Genomic_DNA"/>
</dbReference>
<organism evidence="10">
    <name type="scientific">freshwater metagenome</name>
    <dbReference type="NCBI Taxonomy" id="449393"/>
    <lineage>
        <taxon>unclassified sequences</taxon>
        <taxon>metagenomes</taxon>
        <taxon>ecological metagenomes</taxon>
    </lineage>
</organism>
<keyword evidence="2" id="KW-0813">Transport</keyword>
<dbReference type="InterPro" id="IPR050366">
    <property type="entry name" value="BP-dependent_transpt_permease"/>
</dbReference>
<evidence type="ECO:0000256" key="3">
    <source>
        <dbReference type="ARBA" id="ARBA00022475"/>
    </source>
</evidence>
<dbReference type="PANTHER" id="PTHR43386">
    <property type="entry name" value="OLIGOPEPTIDE TRANSPORT SYSTEM PERMEASE PROTEIN APPC"/>
    <property type="match status" value="1"/>
</dbReference>
<dbReference type="EMBL" id="CAFBQP010000068">
    <property type="protein sequence ID" value="CAB5065949.1"/>
    <property type="molecule type" value="Genomic_DNA"/>
</dbReference>
<evidence type="ECO:0000256" key="7">
    <source>
        <dbReference type="SAM" id="Phobius"/>
    </source>
</evidence>
<evidence type="ECO:0000256" key="2">
    <source>
        <dbReference type="ARBA" id="ARBA00022448"/>
    </source>
</evidence>
<dbReference type="InterPro" id="IPR000515">
    <property type="entry name" value="MetI-like"/>
</dbReference>
<protein>
    <submittedName>
        <fullName evidence="10">Unannotated protein</fullName>
    </submittedName>
</protein>
<proteinExistence type="predicted"/>
<reference evidence="10" key="1">
    <citation type="submission" date="2020-05" db="EMBL/GenBank/DDBJ databases">
        <authorList>
            <person name="Chiriac C."/>
            <person name="Salcher M."/>
            <person name="Ghai R."/>
            <person name="Kavagutti S V."/>
        </authorList>
    </citation>
    <scope>NUCLEOTIDE SEQUENCE</scope>
</reference>
<dbReference type="PROSITE" id="PS50928">
    <property type="entry name" value="ABC_TM1"/>
    <property type="match status" value="1"/>
</dbReference>
<dbReference type="SUPFAM" id="SSF161098">
    <property type="entry name" value="MetI-like"/>
    <property type="match status" value="1"/>
</dbReference>
<keyword evidence="5 7" id="KW-1133">Transmembrane helix</keyword>
<keyword evidence="3" id="KW-1003">Cell membrane</keyword>
<evidence type="ECO:0000256" key="4">
    <source>
        <dbReference type="ARBA" id="ARBA00022692"/>
    </source>
</evidence>
<feature type="transmembrane region" description="Helical" evidence="7">
    <location>
        <begin position="110"/>
        <end position="133"/>
    </location>
</feature>
<dbReference type="InterPro" id="IPR025966">
    <property type="entry name" value="OppC_N"/>
</dbReference>
<dbReference type="InterPro" id="IPR035906">
    <property type="entry name" value="MetI-like_sf"/>
</dbReference>
<feature type="transmembrane region" description="Helical" evidence="7">
    <location>
        <begin position="145"/>
        <end position="162"/>
    </location>
</feature>
<dbReference type="CDD" id="cd06261">
    <property type="entry name" value="TM_PBP2"/>
    <property type="match status" value="1"/>
</dbReference>
<feature type="transmembrane region" description="Helical" evidence="7">
    <location>
        <begin position="232"/>
        <end position="252"/>
    </location>
</feature>
<dbReference type="PANTHER" id="PTHR43386:SF1">
    <property type="entry name" value="D,D-DIPEPTIDE TRANSPORT SYSTEM PERMEASE PROTEIN DDPC-RELATED"/>
    <property type="match status" value="1"/>
</dbReference>
<evidence type="ECO:0000259" key="8">
    <source>
        <dbReference type="PROSITE" id="PS50928"/>
    </source>
</evidence>
<evidence type="ECO:0000256" key="1">
    <source>
        <dbReference type="ARBA" id="ARBA00004651"/>
    </source>
</evidence>
<accession>A0A6J7UIT8</accession>
<dbReference type="AlphaFoldDB" id="A0A6J7UIT8"/>
<comment type="subcellular location">
    <subcellularLocation>
        <location evidence="1">Cell membrane</location>
        <topology evidence="1">Multi-pass membrane protein</topology>
    </subcellularLocation>
</comment>
<dbReference type="Gene3D" id="1.10.3720.10">
    <property type="entry name" value="MetI-like"/>
    <property type="match status" value="1"/>
</dbReference>
<name>A0A6J7UIT8_9ZZZZ</name>
<keyword evidence="6 7" id="KW-0472">Membrane</keyword>
<dbReference type="GO" id="GO:0055085">
    <property type="term" value="P:transmembrane transport"/>
    <property type="evidence" value="ECO:0007669"/>
    <property type="project" value="InterPro"/>
</dbReference>
<feature type="transmembrane region" description="Helical" evidence="7">
    <location>
        <begin position="32"/>
        <end position="54"/>
    </location>
</feature>
<evidence type="ECO:0000313" key="10">
    <source>
        <dbReference type="EMBL" id="CAB5065949.1"/>
    </source>
</evidence>
<dbReference type="Pfam" id="PF12911">
    <property type="entry name" value="OppC_N"/>
    <property type="match status" value="1"/>
</dbReference>
<dbReference type="Pfam" id="PF00528">
    <property type="entry name" value="BPD_transp_1"/>
    <property type="match status" value="1"/>
</dbReference>